<feature type="region of interest" description="Disordered" evidence="1">
    <location>
        <begin position="35"/>
        <end position="75"/>
    </location>
</feature>
<evidence type="ECO:0000313" key="2">
    <source>
        <dbReference type="EMBL" id="MBA0576773.1"/>
    </source>
</evidence>
<evidence type="ECO:0000313" key="3">
    <source>
        <dbReference type="Proteomes" id="UP000593572"/>
    </source>
</evidence>
<dbReference type="AlphaFoldDB" id="A0A7J8NIT3"/>
<keyword evidence="3" id="KW-1185">Reference proteome</keyword>
<dbReference type="EMBL" id="JABEZX010351237">
    <property type="protein sequence ID" value="MBA0576773.1"/>
    <property type="molecule type" value="Genomic_DNA"/>
</dbReference>
<organism evidence="2 3">
    <name type="scientific">Gossypium lobatum</name>
    <dbReference type="NCBI Taxonomy" id="34289"/>
    <lineage>
        <taxon>Eukaryota</taxon>
        <taxon>Viridiplantae</taxon>
        <taxon>Streptophyta</taxon>
        <taxon>Embryophyta</taxon>
        <taxon>Tracheophyta</taxon>
        <taxon>Spermatophyta</taxon>
        <taxon>Magnoliopsida</taxon>
        <taxon>eudicotyledons</taxon>
        <taxon>Gunneridae</taxon>
        <taxon>Pentapetalae</taxon>
        <taxon>rosids</taxon>
        <taxon>malvids</taxon>
        <taxon>Malvales</taxon>
        <taxon>Malvaceae</taxon>
        <taxon>Malvoideae</taxon>
        <taxon>Gossypium</taxon>
    </lineage>
</organism>
<protein>
    <submittedName>
        <fullName evidence="2">Uncharacterized protein</fullName>
    </submittedName>
</protein>
<dbReference type="Proteomes" id="UP000593572">
    <property type="component" value="Unassembled WGS sequence"/>
</dbReference>
<sequence>MQQSSVGRSLQNQPTVIAYELAEILVTLHPNVRRLAHQRGPNSHPAHHQHHTITRPSSSTDTVTRPSSSTYDTHGTVFSADARCVS</sequence>
<evidence type="ECO:0000256" key="1">
    <source>
        <dbReference type="SAM" id="MobiDB-lite"/>
    </source>
</evidence>
<reference evidence="2 3" key="1">
    <citation type="journal article" date="2019" name="Genome Biol. Evol.">
        <title>Insights into the evolution of the New World diploid cottons (Gossypium, subgenus Houzingenia) based on genome sequencing.</title>
        <authorList>
            <person name="Grover C.E."/>
            <person name="Arick M.A. 2nd"/>
            <person name="Thrash A."/>
            <person name="Conover J.L."/>
            <person name="Sanders W.S."/>
            <person name="Peterson D.G."/>
            <person name="Frelichowski J.E."/>
            <person name="Scheffler J.A."/>
            <person name="Scheffler B.E."/>
            <person name="Wendel J.F."/>
        </authorList>
    </citation>
    <scope>NUCLEOTIDE SEQUENCE [LARGE SCALE GENOMIC DNA]</scope>
    <source>
        <strain evidence="2">157</strain>
        <tissue evidence="2">Leaf</tissue>
    </source>
</reference>
<comment type="caution">
    <text evidence="2">The sequence shown here is derived from an EMBL/GenBank/DDBJ whole genome shotgun (WGS) entry which is preliminary data.</text>
</comment>
<gene>
    <name evidence="2" type="ORF">Golob_024110</name>
</gene>
<proteinExistence type="predicted"/>
<feature type="compositionally biased region" description="Polar residues" evidence="1">
    <location>
        <begin position="54"/>
        <end position="73"/>
    </location>
</feature>
<accession>A0A7J8NIT3</accession>
<name>A0A7J8NIT3_9ROSI</name>